<evidence type="ECO:0000256" key="5">
    <source>
        <dbReference type="ARBA" id="ARBA00022932"/>
    </source>
</evidence>
<reference evidence="9" key="1">
    <citation type="submission" date="2023-05" db="EMBL/GenBank/DDBJ databases">
        <title>Sedimentitalea sp. nov. JM2-8.</title>
        <authorList>
            <person name="Huang J."/>
        </authorList>
    </citation>
    <scope>NUCLEOTIDE SEQUENCE [LARGE SCALE GENOMIC DNA]</scope>
    <source>
        <strain evidence="9">KHS03</strain>
    </source>
</reference>
<evidence type="ECO:0000256" key="6">
    <source>
        <dbReference type="ARBA" id="ARBA00034754"/>
    </source>
</evidence>
<dbReference type="Proteomes" id="UP001255416">
    <property type="component" value="Unassembled WGS sequence"/>
</dbReference>
<evidence type="ECO:0000256" key="7">
    <source>
        <dbReference type="ARBA" id="ARBA00049244"/>
    </source>
</evidence>
<evidence type="ECO:0000313" key="8">
    <source>
        <dbReference type="EMBL" id="MDU9004111.1"/>
    </source>
</evidence>
<dbReference type="InterPro" id="IPR027417">
    <property type="entry name" value="P-loop_NTPase"/>
</dbReference>
<keyword evidence="9" id="KW-1185">Reference proteome</keyword>
<keyword evidence="5" id="KW-0239">DNA-directed DNA polymerase</keyword>
<dbReference type="RefSeq" id="WP_316775542.1">
    <property type="nucleotide sequence ID" value="NZ_JASMWN010000006.1"/>
</dbReference>
<organism evidence="8 9">
    <name type="scientific">Sedimentitalea todarodis</name>
    <dbReference type="NCBI Taxonomy" id="1631240"/>
    <lineage>
        <taxon>Bacteria</taxon>
        <taxon>Pseudomonadati</taxon>
        <taxon>Pseudomonadota</taxon>
        <taxon>Alphaproteobacteria</taxon>
        <taxon>Rhodobacterales</taxon>
        <taxon>Paracoccaceae</taxon>
        <taxon>Sedimentitalea</taxon>
    </lineage>
</organism>
<dbReference type="PANTHER" id="PTHR34388">
    <property type="entry name" value="DNA POLYMERASE III SUBUNIT DELTA"/>
    <property type="match status" value="1"/>
</dbReference>
<gene>
    <name evidence="8" type="ORF">QO231_09630</name>
</gene>
<sequence>MKLGGRDADSYFAKPDPERTGLLIYGADAMRVALKRQQVIAALLGDGAEEEMRLTRMPGADLRGDPALLLDAVKAVGFFPGLRAVFVESATDAATPAIQTAVADWQAGDAQIIVTASQLKASSKLRKLFENHRNTVAVGLYDDPPSRAEVERILAAAGLHKVPADSMAALVDLAAALGPGDFASTVEKLSIYKHGDDSDLGLDDIAACAPQSTEAALDDILNVVAEQRKEEIGPLLNRLQAQGTNAVSLCIGATRHFRTLYTAAADPGGPASGVGRLRPPVYGPRRDRIIRQAKTWGPAELQKALTRLTDTDLQLRSAGQTAPAMAIMERTLIWLAMRIRSR</sequence>
<dbReference type="PANTHER" id="PTHR34388:SF1">
    <property type="entry name" value="DNA POLYMERASE III SUBUNIT DELTA"/>
    <property type="match status" value="1"/>
</dbReference>
<keyword evidence="2" id="KW-0808">Transferase</keyword>
<dbReference type="EMBL" id="JASMWN010000006">
    <property type="protein sequence ID" value="MDU9004111.1"/>
    <property type="molecule type" value="Genomic_DNA"/>
</dbReference>
<keyword evidence="4" id="KW-0235">DNA replication</keyword>
<comment type="similarity">
    <text evidence="6">Belongs to the DNA polymerase HolA subunit family.</text>
</comment>
<keyword evidence="3" id="KW-0548">Nucleotidyltransferase</keyword>
<dbReference type="InterPro" id="IPR008921">
    <property type="entry name" value="DNA_pol3_clamp-load_cplx_C"/>
</dbReference>
<dbReference type="Gene3D" id="1.20.272.10">
    <property type="match status" value="1"/>
</dbReference>
<dbReference type="SUPFAM" id="SSF48019">
    <property type="entry name" value="post-AAA+ oligomerization domain-like"/>
    <property type="match status" value="1"/>
</dbReference>
<dbReference type="InterPro" id="IPR005790">
    <property type="entry name" value="DNA_polIII_delta"/>
</dbReference>
<name>A0ABU3VD66_9RHOB</name>
<dbReference type="Gene3D" id="3.40.50.300">
    <property type="entry name" value="P-loop containing nucleotide triphosphate hydrolases"/>
    <property type="match status" value="1"/>
</dbReference>
<evidence type="ECO:0000256" key="3">
    <source>
        <dbReference type="ARBA" id="ARBA00022695"/>
    </source>
</evidence>
<evidence type="ECO:0000256" key="1">
    <source>
        <dbReference type="ARBA" id="ARBA00012417"/>
    </source>
</evidence>
<proteinExistence type="inferred from homology"/>
<dbReference type="NCBIfam" id="TIGR01128">
    <property type="entry name" value="holA"/>
    <property type="match status" value="1"/>
</dbReference>
<protein>
    <recommendedName>
        <fullName evidence="1">DNA-directed DNA polymerase</fullName>
        <ecNumber evidence="1">2.7.7.7</ecNumber>
    </recommendedName>
</protein>
<comment type="catalytic activity">
    <reaction evidence="7">
        <text>DNA(n) + a 2'-deoxyribonucleoside 5'-triphosphate = DNA(n+1) + diphosphate</text>
        <dbReference type="Rhea" id="RHEA:22508"/>
        <dbReference type="Rhea" id="RHEA-COMP:17339"/>
        <dbReference type="Rhea" id="RHEA-COMP:17340"/>
        <dbReference type="ChEBI" id="CHEBI:33019"/>
        <dbReference type="ChEBI" id="CHEBI:61560"/>
        <dbReference type="ChEBI" id="CHEBI:173112"/>
        <dbReference type="EC" id="2.7.7.7"/>
    </reaction>
</comment>
<evidence type="ECO:0000313" key="9">
    <source>
        <dbReference type="Proteomes" id="UP001255416"/>
    </source>
</evidence>
<evidence type="ECO:0000256" key="2">
    <source>
        <dbReference type="ARBA" id="ARBA00022679"/>
    </source>
</evidence>
<comment type="caution">
    <text evidence="8">The sequence shown here is derived from an EMBL/GenBank/DDBJ whole genome shotgun (WGS) entry which is preliminary data.</text>
</comment>
<accession>A0ABU3VD66</accession>
<evidence type="ECO:0000256" key="4">
    <source>
        <dbReference type="ARBA" id="ARBA00022705"/>
    </source>
</evidence>
<dbReference type="EC" id="2.7.7.7" evidence="1"/>